<proteinExistence type="predicted"/>
<evidence type="ECO:0000313" key="1">
    <source>
        <dbReference type="EMBL" id="PWN20742.1"/>
    </source>
</evidence>
<dbReference type="EMBL" id="KZ819327">
    <property type="protein sequence ID" value="PWN20742.1"/>
    <property type="molecule type" value="Genomic_DNA"/>
</dbReference>
<dbReference type="AlphaFoldDB" id="A0A316U6A0"/>
<gene>
    <name evidence="1" type="ORF">BCV69DRAFT_299221</name>
</gene>
<name>A0A316U6A0_9BASI</name>
<reference evidence="1 2" key="1">
    <citation type="journal article" date="2018" name="Mol. Biol. Evol.">
        <title>Broad Genomic Sampling Reveals a Smut Pathogenic Ancestry of the Fungal Clade Ustilaginomycotina.</title>
        <authorList>
            <person name="Kijpornyongpan T."/>
            <person name="Mondo S.J."/>
            <person name="Barry K."/>
            <person name="Sandor L."/>
            <person name="Lee J."/>
            <person name="Lipzen A."/>
            <person name="Pangilinan J."/>
            <person name="LaButti K."/>
            <person name="Hainaut M."/>
            <person name="Henrissat B."/>
            <person name="Grigoriev I.V."/>
            <person name="Spatafora J.W."/>
            <person name="Aime M.C."/>
        </authorList>
    </citation>
    <scope>NUCLEOTIDE SEQUENCE [LARGE SCALE GENOMIC DNA]</scope>
    <source>
        <strain evidence="1 2">MCA 4718</strain>
    </source>
</reference>
<dbReference type="GeneID" id="37016041"/>
<evidence type="ECO:0008006" key="3">
    <source>
        <dbReference type="Google" id="ProtNLM"/>
    </source>
</evidence>
<organism evidence="1 2">
    <name type="scientific">Pseudomicrostroma glucosiphilum</name>
    <dbReference type="NCBI Taxonomy" id="1684307"/>
    <lineage>
        <taxon>Eukaryota</taxon>
        <taxon>Fungi</taxon>
        <taxon>Dikarya</taxon>
        <taxon>Basidiomycota</taxon>
        <taxon>Ustilaginomycotina</taxon>
        <taxon>Exobasidiomycetes</taxon>
        <taxon>Microstromatales</taxon>
        <taxon>Microstromatales incertae sedis</taxon>
        <taxon>Pseudomicrostroma</taxon>
    </lineage>
</organism>
<protein>
    <recommendedName>
        <fullName evidence="3">HNH domain-containing protein</fullName>
    </recommendedName>
</protein>
<evidence type="ECO:0000313" key="2">
    <source>
        <dbReference type="Proteomes" id="UP000245942"/>
    </source>
</evidence>
<dbReference type="Proteomes" id="UP000245942">
    <property type="component" value="Unassembled WGS sequence"/>
</dbReference>
<sequence length="200" mass="22048">MDRIKPGAQGGLYEPSNLEVMCAGCNYVKQHHTRACATELVAKVKARQGLLNIVDGRLRPLLPERPFAPTPAEQERLLSWCQRTVTRFSASAEGRQLQVTLTAPSLLSRLLPVLTNAHTFVDATGAEVDLKHASIDRINPDDGYHSANVRNLLTGLNAIRREERGDHSIIDYISAMRQYSGQFHVKICIATSASLPLPVL</sequence>
<keyword evidence="2" id="KW-1185">Reference proteome</keyword>
<dbReference type="RefSeq" id="XP_025347902.1">
    <property type="nucleotide sequence ID" value="XM_025494307.1"/>
</dbReference>
<accession>A0A316U6A0</accession>